<dbReference type="Proteomes" id="UP000195611">
    <property type="component" value="Unassembled WGS sequence"/>
</dbReference>
<accession>A0A1R4IS67</accession>
<name>A0A1R4IS67_9LACT</name>
<protein>
    <submittedName>
        <fullName evidence="2">Uncharacterized protein</fullName>
    </submittedName>
</protein>
<feature type="transmembrane region" description="Helical" evidence="1">
    <location>
        <begin position="37"/>
        <end position="55"/>
    </location>
</feature>
<feature type="transmembrane region" description="Helical" evidence="1">
    <location>
        <begin position="131"/>
        <end position="149"/>
    </location>
</feature>
<feature type="transmembrane region" description="Helical" evidence="1">
    <location>
        <begin position="67"/>
        <end position="86"/>
    </location>
</feature>
<keyword evidence="1" id="KW-1133">Transmembrane helix</keyword>
<feature type="transmembrane region" description="Helical" evidence="1">
    <location>
        <begin position="169"/>
        <end position="191"/>
    </location>
</feature>
<evidence type="ECO:0000313" key="2">
    <source>
        <dbReference type="EMBL" id="SJN22740.1"/>
    </source>
</evidence>
<proteinExistence type="predicted"/>
<keyword evidence="1" id="KW-0472">Membrane</keyword>
<keyword evidence="1" id="KW-0812">Transmembrane</keyword>
<evidence type="ECO:0000313" key="3">
    <source>
        <dbReference type="Proteomes" id="UP000195611"/>
    </source>
</evidence>
<gene>
    <name evidence="2" type="ORF">FM115_02380</name>
</gene>
<organism evidence="2 3">
    <name type="scientific">Marinilactibacillus psychrotolerans 42ea</name>
    <dbReference type="NCBI Taxonomy" id="1255609"/>
    <lineage>
        <taxon>Bacteria</taxon>
        <taxon>Bacillati</taxon>
        <taxon>Bacillota</taxon>
        <taxon>Bacilli</taxon>
        <taxon>Lactobacillales</taxon>
        <taxon>Carnobacteriaceae</taxon>
        <taxon>Marinilactibacillus</taxon>
    </lineage>
</organism>
<feature type="transmembrane region" description="Helical" evidence="1">
    <location>
        <begin position="230"/>
        <end position="251"/>
    </location>
</feature>
<dbReference type="EMBL" id="FUKW01000040">
    <property type="protein sequence ID" value="SJN22740.1"/>
    <property type="molecule type" value="Genomic_DNA"/>
</dbReference>
<feature type="transmembrane region" description="Helical" evidence="1">
    <location>
        <begin position="203"/>
        <end position="224"/>
    </location>
</feature>
<reference evidence="2 3" key="1">
    <citation type="submission" date="2017-02" db="EMBL/GenBank/DDBJ databases">
        <authorList>
            <person name="Peterson S.W."/>
        </authorList>
    </citation>
    <scope>NUCLEOTIDE SEQUENCE [LARGE SCALE GENOMIC DNA]</scope>
    <source>
        <strain evidence="2 3">42ea</strain>
    </source>
</reference>
<dbReference type="AlphaFoldDB" id="A0A1R4IS67"/>
<sequence>MFLLLLGSIVIVINPFFSKERARFFTFCREEPNSCPNLVYVVFSSEYFIILIYSLILSNKDSLKGRFFLTGTLGYFLYSYASYSFVAMYNNFFLIFVALMGLSFFGFIINVTSFNLESLKEIFSNLAHKKYLSYSTIIFGMAIGLMWLARLLPALSTGIPDGLEHYTTLPIQALDLGIIVPATIISGILLYREKTLGYLLNPIIIIKGITILMAIDAMVISLSLNGKPVSIGELVIFPLFTIIYIFNLQLITKEIK</sequence>
<feature type="transmembrane region" description="Helical" evidence="1">
    <location>
        <begin position="92"/>
        <end position="111"/>
    </location>
</feature>
<evidence type="ECO:0000256" key="1">
    <source>
        <dbReference type="SAM" id="Phobius"/>
    </source>
</evidence>